<dbReference type="PANTHER" id="PTHR43480">
    <property type="entry name" value="ACYL-[ACYL-CARRIER-PROTEIN]--UDP-N-ACETYLGLUCOSAMINE O-ACYLTRANSFERASE"/>
    <property type="match status" value="1"/>
</dbReference>
<dbReference type="InterPro" id="IPR018357">
    <property type="entry name" value="Hexapep_transf_CS"/>
</dbReference>
<reference evidence="11" key="1">
    <citation type="journal article" date="2019" name="Int. J. Syst. Evol. Microbiol.">
        <title>The Global Catalogue of Microorganisms (GCM) 10K type strain sequencing project: providing services to taxonomists for standard genome sequencing and annotation.</title>
        <authorList>
            <consortium name="The Broad Institute Genomics Platform"/>
            <consortium name="The Broad Institute Genome Sequencing Center for Infectious Disease"/>
            <person name="Wu L."/>
            <person name="Ma J."/>
        </authorList>
    </citation>
    <scope>NUCLEOTIDE SEQUENCE [LARGE SCALE GENOMIC DNA]</scope>
    <source>
        <strain evidence="11">KCTC 23701</strain>
    </source>
</reference>
<evidence type="ECO:0000256" key="1">
    <source>
        <dbReference type="ARBA" id="ARBA00022490"/>
    </source>
</evidence>
<evidence type="ECO:0000313" key="10">
    <source>
        <dbReference type="EMBL" id="GHD60196.1"/>
    </source>
</evidence>
<dbReference type="Pfam" id="PF13720">
    <property type="entry name" value="Acetyltransf_11"/>
    <property type="match status" value="1"/>
</dbReference>
<evidence type="ECO:0000256" key="5">
    <source>
        <dbReference type="ARBA" id="ARBA00022737"/>
    </source>
</evidence>
<comment type="function">
    <text evidence="8">Involved in the biosynthesis of lipid A, a phosphorylated glycolipid that anchors the lipopolysaccharide to the outer membrane of the cell.</text>
</comment>
<name>A0ABQ3GZN8_9NEIS</name>
<dbReference type="InterPro" id="IPR037157">
    <property type="entry name" value="Acetyltransf_C_sf"/>
</dbReference>
<keyword evidence="4 8" id="KW-0808">Transferase</keyword>
<dbReference type="InterPro" id="IPR001451">
    <property type="entry name" value="Hexapep"/>
</dbReference>
<dbReference type="NCBIfam" id="NF003657">
    <property type="entry name" value="PRK05289.1"/>
    <property type="match status" value="1"/>
</dbReference>
<dbReference type="SUPFAM" id="SSF51161">
    <property type="entry name" value="Trimeric LpxA-like enzymes"/>
    <property type="match status" value="1"/>
</dbReference>
<dbReference type="RefSeq" id="WP_189459350.1">
    <property type="nucleotide sequence ID" value="NZ_BMYO01000003.1"/>
</dbReference>
<dbReference type="Pfam" id="PF00132">
    <property type="entry name" value="Hexapep"/>
    <property type="match status" value="2"/>
</dbReference>
<sequence>MPKIHPAALVDARAELADDVEVGPFAVIGPDVRIGAGSVVGAGVQIEGVTRIGTGNRFHPHSHIGCAPQDKKYKGEPTALEIGDGNTFFQSMTVSVGTIQDRGVTRIGNNNWFMAYAHIGHDCVIGDNTIFANAVTLGGHVNVADWAILGGLSAIHQFCSIGAHAMAGGGSIIVQDLPPFVICEGNRAVARGINSEGLKRRGFSAEAIARVKQAYRQLYRQGLPFDEARATIEADAAAAPELQCFVDFFAVSQRGIIR</sequence>
<keyword evidence="3 8" id="KW-0441">Lipid A biosynthesis</keyword>
<keyword evidence="11" id="KW-1185">Reference proteome</keyword>
<comment type="similarity">
    <text evidence="8">Belongs to the transferase hexapeptide repeat family. LpxA subfamily.</text>
</comment>
<dbReference type="Gene3D" id="2.160.10.10">
    <property type="entry name" value="Hexapeptide repeat proteins"/>
    <property type="match status" value="1"/>
</dbReference>
<dbReference type="NCBIfam" id="TIGR01852">
    <property type="entry name" value="lipid_A_lpxA"/>
    <property type="match status" value="1"/>
</dbReference>
<organism evidence="10 11">
    <name type="scientific">Jeongeupia chitinilytica</name>
    <dbReference type="NCBI Taxonomy" id="1041641"/>
    <lineage>
        <taxon>Bacteria</taxon>
        <taxon>Pseudomonadati</taxon>
        <taxon>Pseudomonadota</taxon>
        <taxon>Betaproteobacteria</taxon>
        <taxon>Neisseriales</taxon>
        <taxon>Chitinibacteraceae</taxon>
        <taxon>Jeongeupia</taxon>
    </lineage>
</organism>
<evidence type="ECO:0000259" key="9">
    <source>
        <dbReference type="Pfam" id="PF13720"/>
    </source>
</evidence>
<evidence type="ECO:0000256" key="3">
    <source>
        <dbReference type="ARBA" id="ARBA00022556"/>
    </source>
</evidence>
<proteinExistence type="inferred from homology"/>
<comment type="caution">
    <text evidence="10">The sequence shown here is derived from an EMBL/GenBank/DDBJ whole genome shotgun (WGS) entry which is preliminary data.</text>
</comment>
<keyword evidence="5 8" id="KW-0677">Repeat</keyword>
<comment type="pathway">
    <text evidence="8">Glycolipid biosynthesis; lipid IV(A) biosynthesis; lipid IV(A) from (3R)-3-hydroxytetradecanoyl-[acyl-carrier-protein] and UDP-N-acetyl-alpha-D-glucosamine: step 1/6.</text>
</comment>
<accession>A0ABQ3GZN8</accession>
<evidence type="ECO:0000256" key="7">
    <source>
        <dbReference type="ARBA" id="ARBA00023315"/>
    </source>
</evidence>
<comment type="catalytic activity">
    <reaction evidence="8">
        <text>a (3R)-hydroxyacyl-[ACP] + UDP-N-acetyl-alpha-D-glucosamine = a UDP-3-O-[(3R)-3-hydroxyacyl]-N-acetyl-alpha-D-glucosamine + holo-[ACP]</text>
        <dbReference type="Rhea" id="RHEA:67812"/>
        <dbReference type="Rhea" id="RHEA-COMP:9685"/>
        <dbReference type="Rhea" id="RHEA-COMP:9945"/>
        <dbReference type="ChEBI" id="CHEBI:57705"/>
        <dbReference type="ChEBI" id="CHEBI:64479"/>
        <dbReference type="ChEBI" id="CHEBI:78827"/>
        <dbReference type="ChEBI" id="CHEBI:173225"/>
        <dbReference type="EC" id="2.3.1.129"/>
    </reaction>
</comment>
<dbReference type="CDD" id="cd03351">
    <property type="entry name" value="LbH_UDP-GlcNAc_AT"/>
    <property type="match status" value="1"/>
</dbReference>
<evidence type="ECO:0000256" key="8">
    <source>
        <dbReference type="HAMAP-Rule" id="MF_00387"/>
    </source>
</evidence>
<dbReference type="EMBL" id="BMYO01000003">
    <property type="protein sequence ID" value="GHD60196.1"/>
    <property type="molecule type" value="Genomic_DNA"/>
</dbReference>
<gene>
    <name evidence="8 10" type="primary">lpxA</name>
    <name evidence="10" type="ORF">GCM10007350_12790</name>
</gene>
<dbReference type="PANTHER" id="PTHR43480:SF1">
    <property type="entry name" value="ACYL-[ACYL-CARRIER-PROTEIN]--UDP-N-ACETYLGLUCOSAMINE O-ACYLTRANSFERASE, MITOCHONDRIAL-RELATED"/>
    <property type="match status" value="1"/>
</dbReference>
<dbReference type="InterPro" id="IPR011004">
    <property type="entry name" value="Trimer_LpxA-like_sf"/>
</dbReference>
<dbReference type="Proteomes" id="UP000604737">
    <property type="component" value="Unassembled WGS sequence"/>
</dbReference>
<keyword evidence="2 8" id="KW-0444">Lipid biosynthesis</keyword>
<dbReference type="InterPro" id="IPR010137">
    <property type="entry name" value="Lipid_A_LpxA"/>
</dbReference>
<dbReference type="PROSITE" id="PS00101">
    <property type="entry name" value="HEXAPEP_TRANSFERASES"/>
    <property type="match status" value="1"/>
</dbReference>
<feature type="domain" description="UDP N-acetylglucosamine O-acyltransferase C-terminal" evidence="9">
    <location>
        <begin position="176"/>
        <end position="257"/>
    </location>
</feature>
<evidence type="ECO:0000256" key="6">
    <source>
        <dbReference type="ARBA" id="ARBA00023098"/>
    </source>
</evidence>
<dbReference type="EC" id="2.3.1.129" evidence="8"/>
<dbReference type="InterPro" id="IPR029098">
    <property type="entry name" value="Acetyltransf_C"/>
</dbReference>
<keyword evidence="6 8" id="KW-0443">Lipid metabolism</keyword>
<dbReference type="Gene3D" id="1.20.1180.10">
    <property type="entry name" value="Udp N-acetylglucosamine O-acyltransferase, C-terminal domain"/>
    <property type="match status" value="1"/>
</dbReference>
<keyword evidence="7 8" id="KW-0012">Acyltransferase</keyword>
<dbReference type="PIRSF" id="PIRSF000456">
    <property type="entry name" value="UDP-GlcNAc_acltr"/>
    <property type="match status" value="1"/>
</dbReference>
<comment type="subcellular location">
    <subcellularLocation>
        <location evidence="8">Cytoplasm</location>
    </subcellularLocation>
</comment>
<protein>
    <recommendedName>
        <fullName evidence="8">Acyl-[acyl-carrier-protein]--UDP-N-acetylglucosamine O-acyltransferase</fullName>
        <shortName evidence="8">UDP-N-acetylglucosamine acyltransferase</shortName>
        <ecNumber evidence="8">2.3.1.129</ecNumber>
    </recommendedName>
</protein>
<evidence type="ECO:0000256" key="2">
    <source>
        <dbReference type="ARBA" id="ARBA00022516"/>
    </source>
</evidence>
<evidence type="ECO:0000256" key="4">
    <source>
        <dbReference type="ARBA" id="ARBA00022679"/>
    </source>
</evidence>
<evidence type="ECO:0000313" key="11">
    <source>
        <dbReference type="Proteomes" id="UP000604737"/>
    </source>
</evidence>
<comment type="subunit">
    <text evidence="8">Homotrimer.</text>
</comment>
<dbReference type="HAMAP" id="MF_00387">
    <property type="entry name" value="LpxA"/>
    <property type="match status" value="1"/>
</dbReference>
<keyword evidence="1 8" id="KW-0963">Cytoplasm</keyword>